<protein>
    <submittedName>
        <fullName evidence="2">Uncharacterized protein</fullName>
    </submittedName>
</protein>
<dbReference type="EMBL" id="BLXT01001120">
    <property type="protein sequence ID" value="GFN83280.1"/>
    <property type="molecule type" value="Genomic_DNA"/>
</dbReference>
<dbReference type="Proteomes" id="UP000735302">
    <property type="component" value="Unassembled WGS sequence"/>
</dbReference>
<keyword evidence="3" id="KW-1185">Reference proteome</keyword>
<evidence type="ECO:0000313" key="2">
    <source>
        <dbReference type="EMBL" id="GFN83280.1"/>
    </source>
</evidence>
<organism evidence="2 3">
    <name type="scientific">Plakobranchus ocellatus</name>
    <dbReference type="NCBI Taxonomy" id="259542"/>
    <lineage>
        <taxon>Eukaryota</taxon>
        <taxon>Metazoa</taxon>
        <taxon>Spiralia</taxon>
        <taxon>Lophotrochozoa</taxon>
        <taxon>Mollusca</taxon>
        <taxon>Gastropoda</taxon>
        <taxon>Heterobranchia</taxon>
        <taxon>Euthyneura</taxon>
        <taxon>Panpulmonata</taxon>
        <taxon>Sacoglossa</taxon>
        <taxon>Placobranchoidea</taxon>
        <taxon>Plakobranchidae</taxon>
        <taxon>Plakobranchus</taxon>
    </lineage>
</organism>
<name>A0AAV3YJ54_9GAST</name>
<evidence type="ECO:0000256" key="1">
    <source>
        <dbReference type="SAM" id="MobiDB-lite"/>
    </source>
</evidence>
<dbReference type="AlphaFoldDB" id="A0AAV3YJ54"/>
<proteinExistence type="predicted"/>
<gene>
    <name evidence="2" type="ORF">PoB_000978600</name>
</gene>
<evidence type="ECO:0000313" key="3">
    <source>
        <dbReference type="Proteomes" id="UP000735302"/>
    </source>
</evidence>
<feature type="region of interest" description="Disordered" evidence="1">
    <location>
        <begin position="160"/>
        <end position="207"/>
    </location>
</feature>
<accession>A0AAV3YJ54</accession>
<sequence length="207" mass="22627">MTHGITSMMRMSTPEMLLICYDSQMKSIQSFSSLIDALVTSIDLSLAPEDLSFQNCFYSSERGNEETDREAGGFCSKAVARTGLDGRFSVRNVIDLDSWAAPELLKSHLLKLHMFVVEAVDESNSNRPESNIEPLEVGVGGSRTSREHKIACKMRDFCTEPPSHPVPPPLGVGGAVDSESARDPQGPYCRGFEPGYRRPGLAEGLKA</sequence>
<comment type="caution">
    <text evidence="2">The sequence shown here is derived from an EMBL/GenBank/DDBJ whole genome shotgun (WGS) entry which is preliminary data.</text>
</comment>
<reference evidence="2 3" key="1">
    <citation type="journal article" date="2021" name="Elife">
        <title>Chloroplast acquisition without the gene transfer in kleptoplastic sea slugs, Plakobranchus ocellatus.</title>
        <authorList>
            <person name="Maeda T."/>
            <person name="Takahashi S."/>
            <person name="Yoshida T."/>
            <person name="Shimamura S."/>
            <person name="Takaki Y."/>
            <person name="Nagai Y."/>
            <person name="Toyoda A."/>
            <person name="Suzuki Y."/>
            <person name="Arimoto A."/>
            <person name="Ishii H."/>
            <person name="Satoh N."/>
            <person name="Nishiyama T."/>
            <person name="Hasebe M."/>
            <person name="Maruyama T."/>
            <person name="Minagawa J."/>
            <person name="Obokata J."/>
            <person name="Shigenobu S."/>
        </authorList>
    </citation>
    <scope>NUCLEOTIDE SEQUENCE [LARGE SCALE GENOMIC DNA]</scope>
</reference>